<accession>A0A0N4X5Y7</accession>
<proteinExistence type="predicted"/>
<gene>
    <name evidence="1" type="ORF">HPLM_LOCUS19771</name>
</gene>
<evidence type="ECO:0000313" key="3">
    <source>
        <dbReference type="WBParaSite" id="HPLM_0001977901-mRNA-1"/>
    </source>
</evidence>
<reference evidence="3" key="1">
    <citation type="submission" date="2017-02" db="UniProtKB">
        <authorList>
            <consortium name="WormBaseParasite"/>
        </authorList>
    </citation>
    <scope>IDENTIFICATION</scope>
</reference>
<keyword evidence="2" id="KW-1185">Reference proteome</keyword>
<evidence type="ECO:0000313" key="2">
    <source>
        <dbReference type="Proteomes" id="UP000268014"/>
    </source>
</evidence>
<protein>
    <submittedName>
        <fullName evidence="1 3">Uncharacterized protein</fullName>
    </submittedName>
</protein>
<dbReference type="AlphaFoldDB" id="A0A0N4X5Y7"/>
<dbReference type="EMBL" id="UZAF01021573">
    <property type="protein sequence ID" value="VDO79225.1"/>
    <property type="molecule type" value="Genomic_DNA"/>
</dbReference>
<organism evidence="3">
    <name type="scientific">Haemonchus placei</name>
    <name type="common">Barber's pole worm</name>
    <dbReference type="NCBI Taxonomy" id="6290"/>
    <lineage>
        <taxon>Eukaryota</taxon>
        <taxon>Metazoa</taxon>
        <taxon>Ecdysozoa</taxon>
        <taxon>Nematoda</taxon>
        <taxon>Chromadorea</taxon>
        <taxon>Rhabditida</taxon>
        <taxon>Rhabditina</taxon>
        <taxon>Rhabditomorpha</taxon>
        <taxon>Strongyloidea</taxon>
        <taxon>Trichostrongylidae</taxon>
        <taxon>Haemonchus</taxon>
    </lineage>
</organism>
<evidence type="ECO:0000313" key="1">
    <source>
        <dbReference type="EMBL" id="VDO79225.1"/>
    </source>
</evidence>
<dbReference type="WBParaSite" id="HPLM_0001977901-mRNA-1">
    <property type="protein sequence ID" value="HPLM_0001977901-mRNA-1"/>
    <property type="gene ID" value="HPLM_0001977901"/>
</dbReference>
<sequence length="75" mass="8134">MFTVREPPDFIFIITIRSIKMPAICRNGETWIDPGTISALSFSTLSTASSATLAGYTAPFRLSLADVPLDKVEPS</sequence>
<name>A0A0N4X5Y7_HAEPC</name>
<reference evidence="1 2" key="2">
    <citation type="submission" date="2018-11" db="EMBL/GenBank/DDBJ databases">
        <authorList>
            <consortium name="Pathogen Informatics"/>
        </authorList>
    </citation>
    <scope>NUCLEOTIDE SEQUENCE [LARGE SCALE GENOMIC DNA]</scope>
    <source>
        <strain evidence="1 2">MHpl1</strain>
    </source>
</reference>
<dbReference type="Proteomes" id="UP000268014">
    <property type="component" value="Unassembled WGS sequence"/>
</dbReference>